<accession>A0A3B0ZKM7</accession>
<dbReference type="InterPro" id="IPR013976">
    <property type="entry name" value="HDOD"/>
</dbReference>
<dbReference type="CDD" id="cd00077">
    <property type="entry name" value="HDc"/>
    <property type="match status" value="1"/>
</dbReference>
<proteinExistence type="predicted"/>
<dbReference type="InterPro" id="IPR052340">
    <property type="entry name" value="RNase_Y/CdgJ"/>
</dbReference>
<dbReference type="PANTHER" id="PTHR33525:SF3">
    <property type="entry name" value="RIBONUCLEASE Y"/>
    <property type="match status" value="1"/>
</dbReference>
<organism evidence="2">
    <name type="scientific">hydrothermal vent metagenome</name>
    <dbReference type="NCBI Taxonomy" id="652676"/>
    <lineage>
        <taxon>unclassified sequences</taxon>
        <taxon>metagenomes</taxon>
        <taxon>ecological metagenomes</taxon>
    </lineage>
</organism>
<dbReference type="SUPFAM" id="SSF109604">
    <property type="entry name" value="HD-domain/PDEase-like"/>
    <property type="match status" value="1"/>
</dbReference>
<dbReference type="AlphaFoldDB" id="A0A3B0ZKM7"/>
<evidence type="ECO:0000259" key="1">
    <source>
        <dbReference type="PROSITE" id="PS51833"/>
    </source>
</evidence>
<dbReference type="PANTHER" id="PTHR33525">
    <property type="match status" value="1"/>
</dbReference>
<sequence>MMFEDIANNKLEFPTLPEVALRVRKLIENPNVTTIQVARALSTDASLTARLLQIANSAMFAGLPQLDTVKAAVNRIGLALVRNMITCVVMKALYQPKMSPAITKRMQILWRHSAKVAAFSHGLAKPFPQLRSDEAMLAGLVHDIGTLPILTRVEKFPEIANDPERLQTVIDQLHGNIGRLILEAWRFPDELVTVADGHEEIRRASSGEVDYVDIITVANLHTYLGSDHRLAKLDWSVLPVFEKLNLTPEESINVLRDAKTEIAAVYGILSKA</sequence>
<evidence type="ECO:0000313" key="2">
    <source>
        <dbReference type="EMBL" id="VAW86829.1"/>
    </source>
</evidence>
<protein>
    <recommendedName>
        <fullName evidence="1">HDOD domain-containing protein</fullName>
    </recommendedName>
</protein>
<gene>
    <name evidence="2" type="ORF">MNBD_GAMMA16-862</name>
</gene>
<dbReference type="PROSITE" id="PS51833">
    <property type="entry name" value="HDOD"/>
    <property type="match status" value="1"/>
</dbReference>
<feature type="domain" description="HDOD" evidence="1">
    <location>
        <begin position="13"/>
        <end position="201"/>
    </location>
</feature>
<name>A0A3B0ZKM7_9ZZZZ</name>
<dbReference type="EMBL" id="UOFO01000102">
    <property type="protein sequence ID" value="VAW86829.1"/>
    <property type="molecule type" value="Genomic_DNA"/>
</dbReference>
<reference evidence="2" key="1">
    <citation type="submission" date="2018-06" db="EMBL/GenBank/DDBJ databases">
        <authorList>
            <person name="Zhirakovskaya E."/>
        </authorList>
    </citation>
    <scope>NUCLEOTIDE SEQUENCE</scope>
</reference>
<dbReference type="Gene3D" id="1.10.3210.10">
    <property type="entry name" value="Hypothetical protein af1432"/>
    <property type="match status" value="1"/>
</dbReference>
<dbReference type="Pfam" id="PF08668">
    <property type="entry name" value="HDOD"/>
    <property type="match status" value="1"/>
</dbReference>
<dbReference type="InterPro" id="IPR003607">
    <property type="entry name" value="HD/PDEase_dom"/>
</dbReference>